<accession>B4ITB9</accession>
<dbReference type="eggNOG" id="KOG0712">
    <property type="taxonomic scope" value="Eukaryota"/>
</dbReference>
<dbReference type="Proteomes" id="UP000002282">
    <property type="component" value="Unassembled WGS sequence"/>
</dbReference>
<evidence type="ECO:0000313" key="2">
    <source>
        <dbReference type="Proteomes" id="UP000002282"/>
    </source>
</evidence>
<dbReference type="SMR" id="B4ITB9"/>
<dbReference type="PhylomeDB" id="B4ITB9"/>
<dbReference type="OMA" id="NWATTPK"/>
<dbReference type="HOGENOM" id="CLU_845351_0_0_1"/>
<dbReference type="OrthoDB" id="552049at2759"/>
<organism evidence="1 2">
    <name type="scientific">Drosophila yakuba</name>
    <name type="common">Fruit fly</name>
    <dbReference type="NCBI Taxonomy" id="7245"/>
    <lineage>
        <taxon>Eukaryota</taxon>
        <taxon>Metazoa</taxon>
        <taxon>Ecdysozoa</taxon>
        <taxon>Arthropoda</taxon>
        <taxon>Hexapoda</taxon>
        <taxon>Insecta</taxon>
        <taxon>Pterygota</taxon>
        <taxon>Neoptera</taxon>
        <taxon>Endopterygota</taxon>
        <taxon>Diptera</taxon>
        <taxon>Brachycera</taxon>
        <taxon>Muscomorpha</taxon>
        <taxon>Ephydroidea</taxon>
        <taxon>Drosophilidae</taxon>
        <taxon>Drosophila</taxon>
        <taxon>Sophophora</taxon>
    </lineage>
</organism>
<keyword evidence="2" id="KW-1185">Reference proteome</keyword>
<proteinExistence type="predicted"/>
<evidence type="ECO:0000313" key="1">
    <source>
        <dbReference type="EMBL" id="EDW99632.1"/>
    </source>
</evidence>
<sequence>MSDVYDSYNQVLGLSRTATDSEDNEDFRWLFLQYQTDNNEDGTVEFRRVLMDYHKIMRLRDSEAIKSKNASGQLSELGNFPMPPETSPGNYHKELKVAAFIGGVLVGTYVAYRVFHKLLPVPQPNNHPAIPTQETSQLHPGSIWTLFPWLAALKTKRILGLSKLSPGENIRVSPSALNAAFSSAAKVLGKTVIHEPRAVGSSAISGSSLATAANTVAKLLPASVNSATEAVAKTLPQGFLAGLYAASKTVVAKTFTQTLHSSKTAAKSTLNALSVVKTATASWKWIASKMEKRL</sequence>
<dbReference type="EMBL" id="CH891687">
    <property type="protein sequence ID" value="EDW99632.1"/>
    <property type="molecule type" value="Genomic_DNA"/>
</dbReference>
<protein>
    <submittedName>
        <fullName evidence="1">Uncharacterized protein</fullName>
    </submittedName>
</protein>
<dbReference type="KEGG" id="dya:Dyak_GE22994"/>
<reference evidence="1 2" key="1">
    <citation type="journal article" date="2007" name="Nature">
        <title>Evolution of genes and genomes on the Drosophila phylogeny.</title>
        <authorList>
            <consortium name="Drosophila 12 Genomes Consortium"/>
            <person name="Clark A.G."/>
            <person name="Eisen M.B."/>
            <person name="Smith D.R."/>
            <person name="Bergman C.M."/>
            <person name="Oliver B."/>
            <person name="Markow T.A."/>
            <person name="Kaufman T.C."/>
            <person name="Kellis M."/>
            <person name="Gelbart W."/>
            <person name="Iyer V.N."/>
            <person name="Pollard D.A."/>
            <person name="Sackton T.B."/>
            <person name="Larracuente A.M."/>
            <person name="Singh N.D."/>
            <person name="Abad J.P."/>
            <person name="Abt D.N."/>
            <person name="Adryan B."/>
            <person name="Aguade M."/>
            <person name="Akashi H."/>
            <person name="Anderson W.W."/>
            <person name="Aquadro C.F."/>
            <person name="Ardell D.H."/>
            <person name="Arguello R."/>
            <person name="Artieri C.G."/>
            <person name="Barbash D.A."/>
            <person name="Barker D."/>
            <person name="Barsanti P."/>
            <person name="Batterham P."/>
            <person name="Batzoglou S."/>
            <person name="Begun D."/>
            <person name="Bhutkar A."/>
            <person name="Blanco E."/>
            <person name="Bosak S.A."/>
            <person name="Bradley R.K."/>
            <person name="Brand A.D."/>
            <person name="Brent M.R."/>
            <person name="Brooks A.N."/>
            <person name="Brown R.H."/>
            <person name="Butlin R.K."/>
            <person name="Caggese C."/>
            <person name="Calvi B.R."/>
            <person name="Bernardo de Carvalho A."/>
            <person name="Caspi A."/>
            <person name="Castrezana S."/>
            <person name="Celniker S.E."/>
            <person name="Chang J.L."/>
            <person name="Chapple C."/>
            <person name="Chatterji S."/>
            <person name="Chinwalla A."/>
            <person name="Civetta A."/>
            <person name="Clifton S.W."/>
            <person name="Comeron J.M."/>
            <person name="Costello J.C."/>
            <person name="Coyne J.A."/>
            <person name="Daub J."/>
            <person name="David R.G."/>
            <person name="Delcher A.L."/>
            <person name="Delehaunty K."/>
            <person name="Do C.B."/>
            <person name="Ebling H."/>
            <person name="Edwards K."/>
            <person name="Eickbush T."/>
            <person name="Evans J.D."/>
            <person name="Filipski A."/>
            <person name="Findeiss S."/>
            <person name="Freyhult E."/>
            <person name="Fulton L."/>
            <person name="Fulton R."/>
            <person name="Garcia A.C."/>
            <person name="Gardiner A."/>
            <person name="Garfield D.A."/>
            <person name="Garvin B.E."/>
            <person name="Gibson G."/>
            <person name="Gilbert D."/>
            <person name="Gnerre S."/>
            <person name="Godfrey J."/>
            <person name="Good R."/>
            <person name="Gotea V."/>
            <person name="Gravely B."/>
            <person name="Greenberg A.J."/>
            <person name="Griffiths-Jones S."/>
            <person name="Gross S."/>
            <person name="Guigo R."/>
            <person name="Gustafson E.A."/>
            <person name="Haerty W."/>
            <person name="Hahn M.W."/>
            <person name="Halligan D.L."/>
            <person name="Halpern A.L."/>
            <person name="Halter G.M."/>
            <person name="Han M.V."/>
            <person name="Heger A."/>
            <person name="Hillier L."/>
            <person name="Hinrichs A.S."/>
            <person name="Holmes I."/>
            <person name="Hoskins R.A."/>
            <person name="Hubisz M.J."/>
            <person name="Hultmark D."/>
            <person name="Huntley M.A."/>
            <person name="Jaffe D.B."/>
            <person name="Jagadeeshan S."/>
            <person name="Jeck W.R."/>
            <person name="Johnson J."/>
            <person name="Jones C.D."/>
            <person name="Jordan W.C."/>
            <person name="Karpen G.H."/>
            <person name="Kataoka E."/>
            <person name="Keightley P.D."/>
            <person name="Kheradpour P."/>
            <person name="Kirkness E.F."/>
            <person name="Koerich L.B."/>
            <person name="Kristiansen K."/>
            <person name="Kudrna D."/>
            <person name="Kulathinal R.J."/>
            <person name="Kumar S."/>
            <person name="Kwok R."/>
            <person name="Lander E."/>
            <person name="Langley C.H."/>
            <person name="Lapoint R."/>
            <person name="Lazzaro B.P."/>
            <person name="Lee S.J."/>
            <person name="Levesque L."/>
            <person name="Li R."/>
            <person name="Lin C.F."/>
            <person name="Lin M.F."/>
            <person name="Lindblad-Toh K."/>
            <person name="Llopart A."/>
            <person name="Long M."/>
            <person name="Low L."/>
            <person name="Lozovsky E."/>
            <person name="Lu J."/>
            <person name="Luo M."/>
            <person name="Machado C.A."/>
            <person name="Makalowski W."/>
            <person name="Marzo M."/>
            <person name="Matsuda M."/>
            <person name="Matzkin L."/>
            <person name="McAllister B."/>
            <person name="McBride C.S."/>
            <person name="McKernan B."/>
            <person name="McKernan K."/>
            <person name="Mendez-Lago M."/>
            <person name="Minx P."/>
            <person name="Mollenhauer M.U."/>
            <person name="Montooth K."/>
            <person name="Mount S.M."/>
            <person name="Mu X."/>
            <person name="Myers E."/>
            <person name="Negre B."/>
            <person name="Newfeld S."/>
            <person name="Nielsen R."/>
            <person name="Noor M.A."/>
            <person name="O'Grady P."/>
            <person name="Pachter L."/>
            <person name="Papaceit M."/>
            <person name="Parisi M.J."/>
            <person name="Parisi M."/>
            <person name="Parts L."/>
            <person name="Pedersen J.S."/>
            <person name="Pesole G."/>
            <person name="Phillippy A.M."/>
            <person name="Ponting C.P."/>
            <person name="Pop M."/>
            <person name="Porcelli D."/>
            <person name="Powell J.R."/>
            <person name="Prohaska S."/>
            <person name="Pruitt K."/>
            <person name="Puig M."/>
            <person name="Quesneville H."/>
            <person name="Ram K.R."/>
            <person name="Rand D."/>
            <person name="Rasmussen M.D."/>
            <person name="Reed L.K."/>
            <person name="Reenan R."/>
            <person name="Reily A."/>
            <person name="Remington K.A."/>
            <person name="Rieger T.T."/>
            <person name="Ritchie M.G."/>
            <person name="Robin C."/>
            <person name="Rogers Y.H."/>
            <person name="Rohde C."/>
            <person name="Rozas J."/>
            <person name="Rubenfield M.J."/>
            <person name="Ruiz A."/>
            <person name="Russo S."/>
            <person name="Salzberg S.L."/>
            <person name="Sanchez-Gracia A."/>
            <person name="Saranga D.J."/>
            <person name="Sato H."/>
            <person name="Schaeffer S.W."/>
            <person name="Schatz M.C."/>
            <person name="Schlenke T."/>
            <person name="Schwartz R."/>
            <person name="Segarra C."/>
            <person name="Singh R.S."/>
            <person name="Sirot L."/>
            <person name="Sirota M."/>
            <person name="Sisneros N.B."/>
            <person name="Smith C.D."/>
            <person name="Smith T.F."/>
            <person name="Spieth J."/>
            <person name="Stage D.E."/>
            <person name="Stark A."/>
            <person name="Stephan W."/>
            <person name="Strausberg R.L."/>
            <person name="Strempel S."/>
            <person name="Sturgill D."/>
            <person name="Sutton G."/>
            <person name="Sutton G.G."/>
            <person name="Tao W."/>
            <person name="Teichmann S."/>
            <person name="Tobari Y.N."/>
            <person name="Tomimura Y."/>
            <person name="Tsolas J.M."/>
            <person name="Valente V.L."/>
            <person name="Venter E."/>
            <person name="Venter J.C."/>
            <person name="Vicario S."/>
            <person name="Vieira F.G."/>
            <person name="Vilella A.J."/>
            <person name="Villasante A."/>
            <person name="Walenz B."/>
            <person name="Wang J."/>
            <person name="Wasserman M."/>
            <person name="Watts T."/>
            <person name="Wilson D."/>
            <person name="Wilson R.K."/>
            <person name="Wing R.A."/>
            <person name="Wolfner M.F."/>
            <person name="Wong A."/>
            <person name="Wong G.K."/>
            <person name="Wu C.I."/>
            <person name="Wu G."/>
            <person name="Yamamoto D."/>
            <person name="Yang H.P."/>
            <person name="Yang S.P."/>
            <person name="Yorke J.A."/>
            <person name="Yoshida K."/>
            <person name="Zdobnov E."/>
            <person name="Zhang P."/>
            <person name="Zhang Y."/>
            <person name="Zimin A.V."/>
            <person name="Baldwin J."/>
            <person name="Abdouelleil A."/>
            <person name="Abdulkadir J."/>
            <person name="Abebe A."/>
            <person name="Abera B."/>
            <person name="Abreu J."/>
            <person name="Acer S.C."/>
            <person name="Aftuck L."/>
            <person name="Alexander A."/>
            <person name="An P."/>
            <person name="Anderson E."/>
            <person name="Anderson S."/>
            <person name="Arachi H."/>
            <person name="Azer M."/>
            <person name="Bachantsang P."/>
            <person name="Barry A."/>
            <person name="Bayul T."/>
            <person name="Berlin A."/>
            <person name="Bessette D."/>
            <person name="Bloom T."/>
            <person name="Blye J."/>
            <person name="Boguslavskiy L."/>
            <person name="Bonnet C."/>
            <person name="Boukhgalter B."/>
            <person name="Bourzgui I."/>
            <person name="Brown A."/>
            <person name="Cahill P."/>
            <person name="Channer S."/>
            <person name="Cheshatsang Y."/>
            <person name="Chuda L."/>
            <person name="Citroen M."/>
            <person name="Collymore A."/>
            <person name="Cooke P."/>
            <person name="Costello M."/>
            <person name="D'Aco K."/>
            <person name="Daza R."/>
            <person name="De Haan G."/>
            <person name="DeGray S."/>
            <person name="DeMaso C."/>
            <person name="Dhargay N."/>
            <person name="Dooley K."/>
            <person name="Dooley E."/>
            <person name="Doricent M."/>
            <person name="Dorje P."/>
            <person name="Dorjee K."/>
            <person name="Dupes A."/>
            <person name="Elong R."/>
            <person name="Falk J."/>
            <person name="Farina A."/>
            <person name="Faro S."/>
            <person name="Ferguson D."/>
            <person name="Fisher S."/>
            <person name="Foley C.D."/>
            <person name="Franke A."/>
            <person name="Friedrich D."/>
            <person name="Gadbois L."/>
            <person name="Gearin G."/>
            <person name="Gearin C.R."/>
            <person name="Giannoukos G."/>
            <person name="Goode T."/>
            <person name="Graham J."/>
            <person name="Grandbois E."/>
            <person name="Grewal S."/>
            <person name="Gyaltsen K."/>
            <person name="Hafez N."/>
            <person name="Hagos B."/>
            <person name="Hall J."/>
            <person name="Henson C."/>
            <person name="Hollinger A."/>
            <person name="Honan T."/>
            <person name="Huard M.D."/>
            <person name="Hughes L."/>
            <person name="Hurhula B."/>
            <person name="Husby M.E."/>
            <person name="Kamat A."/>
            <person name="Kanga B."/>
            <person name="Kashin S."/>
            <person name="Khazanovich D."/>
            <person name="Kisner P."/>
            <person name="Lance K."/>
            <person name="Lara M."/>
            <person name="Lee W."/>
            <person name="Lennon N."/>
            <person name="Letendre F."/>
            <person name="LeVine R."/>
            <person name="Lipovsky A."/>
            <person name="Liu X."/>
            <person name="Liu J."/>
            <person name="Liu S."/>
            <person name="Lokyitsang T."/>
            <person name="Lokyitsang Y."/>
            <person name="Lubonja R."/>
            <person name="Lui A."/>
            <person name="MacDonald P."/>
            <person name="Magnisalis V."/>
            <person name="Maru K."/>
            <person name="Matthews C."/>
            <person name="McCusker W."/>
            <person name="McDonough S."/>
            <person name="Mehta T."/>
            <person name="Meldrim J."/>
            <person name="Meneus L."/>
            <person name="Mihai O."/>
            <person name="Mihalev A."/>
            <person name="Mihova T."/>
            <person name="Mittelman R."/>
            <person name="Mlenga V."/>
            <person name="Montmayeur A."/>
            <person name="Mulrain L."/>
            <person name="Navidi A."/>
            <person name="Naylor J."/>
            <person name="Negash T."/>
            <person name="Nguyen T."/>
            <person name="Nguyen N."/>
            <person name="Nicol R."/>
            <person name="Norbu C."/>
            <person name="Norbu N."/>
            <person name="Novod N."/>
            <person name="O'Neill B."/>
            <person name="Osman S."/>
            <person name="Markiewicz E."/>
            <person name="Oyono O.L."/>
            <person name="Patti C."/>
            <person name="Phunkhang P."/>
            <person name="Pierre F."/>
            <person name="Priest M."/>
            <person name="Raghuraman S."/>
            <person name="Rege F."/>
            <person name="Reyes R."/>
            <person name="Rise C."/>
            <person name="Rogov P."/>
            <person name="Ross K."/>
            <person name="Ryan E."/>
            <person name="Settipalli S."/>
            <person name="Shea T."/>
            <person name="Sherpa N."/>
            <person name="Shi L."/>
            <person name="Shih D."/>
            <person name="Sparrow T."/>
            <person name="Spaulding J."/>
            <person name="Stalker J."/>
            <person name="Stange-Thomann N."/>
            <person name="Stavropoulos S."/>
            <person name="Stone C."/>
            <person name="Strader C."/>
            <person name="Tesfaye S."/>
            <person name="Thomson T."/>
            <person name="Thoulutsang Y."/>
            <person name="Thoulutsang D."/>
            <person name="Topham K."/>
            <person name="Topping I."/>
            <person name="Tsamla T."/>
            <person name="Vassiliev H."/>
            <person name="Vo A."/>
            <person name="Wangchuk T."/>
            <person name="Wangdi T."/>
            <person name="Weiand M."/>
            <person name="Wilkinson J."/>
            <person name="Wilson A."/>
            <person name="Yadav S."/>
            <person name="Young G."/>
            <person name="Yu Q."/>
            <person name="Zembek L."/>
            <person name="Zhong D."/>
            <person name="Zimmer A."/>
            <person name="Zwirko Z."/>
            <person name="Jaffe D.B."/>
            <person name="Alvarez P."/>
            <person name="Brockman W."/>
            <person name="Butler J."/>
            <person name="Chin C."/>
            <person name="Gnerre S."/>
            <person name="Grabherr M."/>
            <person name="Kleber M."/>
            <person name="Mauceli E."/>
            <person name="MacCallum I."/>
        </authorList>
    </citation>
    <scope>NUCLEOTIDE SEQUENCE [LARGE SCALE GENOMIC DNA]</scope>
    <source>
        <strain evidence="2">Tai18E2 / Tucson 14021-0261.01</strain>
    </source>
</reference>
<gene>
    <name evidence="1" type="primary">Dyak\GE22994</name>
    <name evidence="1" type="synonym">dyak_GLEANR_6760</name>
    <name evidence="1" type="synonym">GE22994</name>
    <name evidence="1" type="ORF">Dyak_GE22994</name>
</gene>
<reference evidence="1 2" key="2">
    <citation type="journal article" date="2007" name="PLoS Biol.">
        <title>Principles of genome evolution in the Drosophila melanogaster species group.</title>
        <authorList>
            <person name="Ranz J.M."/>
            <person name="Maurin D."/>
            <person name="Chan Y.S."/>
            <person name="von Grotthuss M."/>
            <person name="Hillier L.W."/>
            <person name="Roote J."/>
            <person name="Ashburner M."/>
            <person name="Bergman C.M."/>
        </authorList>
    </citation>
    <scope>NUCLEOTIDE SEQUENCE [LARGE SCALE GENOMIC DNA]</scope>
    <source>
        <strain evidence="2">Tai18E2 / Tucson 14021-0261.01</strain>
    </source>
</reference>
<dbReference type="AlphaFoldDB" id="B4ITB9"/>
<name>B4ITB9_DROYA</name>